<sequence length="547" mass="60752">MQRFIENHTNEHFDVLVIGGGISGASVAYEAATRGLKVALLEKNDFSWATSAATSKMIHGGLRYLVNGEIMLVRESLRERRVLENIAPNYVYPWPMMMTHYKTPFKNNKWLVKVGMLVYDALSYDKSFTWDACKKIPSHRTISKKKVMQSEPHVRPEGLTGASIFCDCISIFPERLTLAFIKSALAYGAKVANYTKVEGFIMGSDNNVTGVKVKDLLNNKTLEVSGTVTINCGGPWADIVLGLAKSKGDGSSTLRRSEGIHIITAKHLLSGNYTVASMTPAGRHFFLIPWRNHTLIGTTDKPFTGNPDDYHVTKESIMELIDDINSSFGDGKLSYADVKHTYGGLRPLVEEDTSETYSSSRKYEIYDNKKDGLNGLITVEGGKYTTSRKLAENCLNIVASKMERSLGQSVTDKQFLTGCEIKNLNAFLSDIQKENSDFGKPTMDYLGRNYGTEYAEIIKLARTDKALSETLNDDGEILAEVIYAVREEMARTLTDIVMRRTGIGTLGNPGEDMLRKVANVAAKELNWDANKVEQEISDTVNLLKLPV</sequence>
<dbReference type="PANTHER" id="PTHR11985">
    <property type="entry name" value="GLYCEROL-3-PHOSPHATE DEHYDROGENASE"/>
    <property type="match status" value="1"/>
</dbReference>
<dbReference type="InterPro" id="IPR006076">
    <property type="entry name" value="FAD-dep_OxRdtase"/>
</dbReference>
<evidence type="ECO:0000256" key="5">
    <source>
        <dbReference type="ARBA" id="ARBA00022827"/>
    </source>
</evidence>
<dbReference type="EC" id="1.1.5.3" evidence="9"/>
<evidence type="ECO:0000256" key="1">
    <source>
        <dbReference type="ARBA" id="ARBA00001974"/>
    </source>
</evidence>
<dbReference type="GO" id="GO:0006071">
    <property type="term" value="P:glycerol metabolic process"/>
    <property type="evidence" value="ECO:0007669"/>
    <property type="project" value="UniProtKB-KW"/>
</dbReference>
<evidence type="ECO:0000256" key="4">
    <source>
        <dbReference type="ARBA" id="ARBA00022798"/>
    </source>
</evidence>
<evidence type="ECO:0000259" key="8">
    <source>
        <dbReference type="Pfam" id="PF16901"/>
    </source>
</evidence>
<reference evidence="9" key="1">
    <citation type="journal article" date="2015" name="Proc. Natl. Acad. Sci. U.S.A.">
        <title>Networks of energetic and metabolic interactions define dynamics in microbial communities.</title>
        <authorList>
            <person name="Embree M."/>
            <person name="Liu J.K."/>
            <person name="Al-Bassam M.M."/>
            <person name="Zengler K."/>
        </authorList>
    </citation>
    <scope>NUCLEOTIDE SEQUENCE</scope>
</reference>
<keyword evidence="4" id="KW-0319">Glycerol metabolism</keyword>
<evidence type="ECO:0000313" key="9">
    <source>
        <dbReference type="EMBL" id="KUG23834.1"/>
    </source>
</evidence>
<dbReference type="Gene3D" id="3.30.9.10">
    <property type="entry name" value="D-Amino Acid Oxidase, subunit A, domain 2"/>
    <property type="match status" value="1"/>
</dbReference>
<comment type="caution">
    <text evidence="9">The sequence shown here is derived from an EMBL/GenBank/DDBJ whole genome shotgun (WGS) entry which is preliminary data.</text>
</comment>
<evidence type="ECO:0000256" key="3">
    <source>
        <dbReference type="ARBA" id="ARBA00022630"/>
    </source>
</evidence>
<dbReference type="SUPFAM" id="SSF51905">
    <property type="entry name" value="FAD/NAD(P)-binding domain"/>
    <property type="match status" value="1"/>
</dbReference>
<keyword evidence="3" id="KW-0285">Flavoprotein</keyword>
<feature type="domain" description="Alpha-glycerophosphate oxidase C-terminal" evidence="8">
    <location>
        <begin position="409"/>
        <end position="531"/>
    </location>
</feature>
<organism evidence="9">
    <name type="scientific">hydrocarbon metagenome</name>
    <dbReference type="NCBI Taxonomy" id="938273"/>
    <lineage>
        <taxon>unclassified sequences</taxon>
        <taxon>metagenomes</taxon>
        <taxon>ecological metagenomes</taxon>
    </lineage>
</organism>
<dbReference type="GO" id="GO:0004368">
    <property type="term" value="F:glycerol-3-phosphate dehydrogenase (quinone) activity"/>
    <property type="evidence" value="ECO:0007669"/>
    <property type="project" value="UniProtKB-EC"/>
</dbReference>
<dbReference type="AlphaFoldDB" id="A0A0W8FSH5"/>
<keyword evidence="5" id="KW-0274">FAD</keyword>
<dbReference type="InterPro" id="IPR031656">
    <property type="entry name" value="DAO_C"/>
</dbReference>
<dbReference type="Pfam" id="PF16901">
    <property type="entry name" value="DAO_C"/>
    <property type="match status" value="1"/>
</dbReference>
<evidence type="ECO:0000256" key="6">
    <source>
        <dbReference type="ARBA" id="ARBA00023002"/>
    </source>
</evidence>
<dbReference type="PRINTS" id="PR01001">
    <property type="entry name" value="FADG3PDH"/>
</dbReference>
<dbReference type="Gene3D" id="1.10.8.870">
    <property type="entry name" value="Alpha-glycerophosphate oxidase, cap domain"/>
    <property type="match status" value="1"/>
</dbReference>
<dbReference type="GO" id="GO:0046168">
    <property type="term" value="P:glycerol-3-phosphate catabolic process"/>
    <property type="evidence" value="ECO:0007669"/>
    <property type="project" value="TreeGrafter"/>
</dbReference>
<evidence type="ECO:0000259" key="7">
    <source>
        <dbReference type="Pfam" id="PF01266"/>
    </source>
</evidence>
<gene>
    <name evidence="9" type="ORF">ASZ90_006372</name>
</gene>
<comment type="similarity">
    <text evidence="2">Belongs to the FAD-dependent glycerol-3-phosphate dehydrogenase family.</text>
</comment>
<proteinExistence type="inferred from homology"/>
<keyword evidence="6 9" id="KW-0560">Oxidoreductase</keyword>
<dbReference type="EMBL" id="LNQE01000884">
    <property type="protein sequence ID" value="KUG23834.1"/>
    <property type="molecule type" value="Genomic_DNA"/>
</dbReference>
<dbReference type="InterPro" id="IPR000447">
    <property type="entry name" value="G3P_DH_FAD-dep"/>
</dbReference>
<evidence type="ECO:0000256" key="2">
    <source>
        <dbReference type="ARBA" id="ARBA00007330"/>
    </source>
</evidence>
<accession>A0A0W8FSH5</accession>
<comment type="cofactor">
    <cofactor evidence="1">
        <name>FAD</name>
        <dbReference type="ChEBI" id="CHEBI:57692"/>
    </cofactor>
</comment>
<feature type="domain" description="FAD dependent oxidoreductase" evidence="7">
    <location>
        <begin position="14"/>
        <end position="354"/>
    </location>
</feature>
<dbReference type="InterPro" id="IPR036188">
    <property type="entry name" value="FAD/NAD-bd_sf"/>
</dbReference>
<dbReference type="PANTHER" id="PTHR11985:SF35">
    <property type="entry name" value="ANAEROBIC GLYCEROL-3-PHOSPHATE DEHYDROGENASE SUBUNIT A"/>
    <property type="match status" value="1"/>
</dbReference>
<dbReference type="InterPro" id="IPR038299">
    <property type="entry name" value="DAO_C_sf"/>
</dbReference>
<dbReference type="Pfam" id="PF01266">
    <property type="entry name" value="DAO"/>
    <property type="match status" value="1"/>
</dbReference>
<dbReference type="Gene3D" id="3.50.50.60">
    <property type="entry name" value="FAD/NAD(P)-binding domain"/>
    <property type="match status" value="1"/>
</dbReference>
<protein>
    <submittedName>
        <fullName evidence="9">Glycerol-3-phosphate dehydrogenase</fullName>
        <ecNumber evidence="9">1.1.5.3</ecNumber>
    </submittedName>
</protein>
<name>A0A0W8FSH5_9ZZZZ</name>